<reference evidence="1 2" key="1">
    <citation type="journal article" date="2016" name="Nat. Commun.">
        <title>Thousands of microbial genomes shed light on interconnected biogeochemical processes in an aquifer system.</title>
        <authorList>
            <person name="Anantharaman K."/>
            <person name="Brown C.T."/>
            <person name="Hug L.A."/>
            <person name="Sharon I."/>
            <person name="Castelle C.J."/>
            <person name="Probst A.J."/>
            <person name="Thomas B.C."/>
            <person name="Singh A."/>
            <person name="Wilkins M.J."/>
            <person name="Karaoz U."/>
            <person name="Brodie E.L."/>
            <person name="Williams K.H."/>
            <person name="Hubbard S.S."/>
            <person name="Banfield J.F."/>
        </authorList>
    </citation>
    <scope>NUCLEOTIDE SEQUENCE [LARGE SCALE GENOMIC DNA]</scope>
</reference>
<comment type="caution">
    <text evidence="1">The sequence shown here is derived from an EMBL/GenBank/DDBJ whole genome shotgun (WGS) entry which is preliminary data.</text>
</comment>
<dbReference type="STRING" id="1797263.A2397_06090"/>
<sequence>MNPNLSHAIMLFLANEFHMSPEDVLPDSDLALDFDLTPEQISDLLDRMQDALDFILPEDKIADIHTISDLLQALNPENEAHESD</sequence>
<accession>A0A1F4ZW68</accession>
<dbReference type="EMBL" id="MEXR01000002">
    <property type="protein sequence ID" value="OGD10622.1"/>
    <property type="molecule type" value="Genomic_DNA"/>
</dbReference>
<dbReference type="SUPFAM" id="SSF47336">
    <property type="entry name" value="ACP-like"/>
    <property type="match status" value="1"/>
</dbReference>
<evidence type="ECO:0000313" key="2">
    <source>
        <dbReference type="Proteomes" id="UP000176424"/>
    </source>
</evidence>
<protein>
    <recommendedName>
        <fullName evidence="3">Carrier domain-containing protein</fullName>
    </recommendedName>
</protein>
<dbReference type="Proteomes" id="UP000176424">
    <property type="component" value="Unassembled WGS sequence"/>
</dbReference>
<dbReference type="Gene3D" id="1.10.1200.10">
    <property type="entry name" value="ACP-like"/>
    <property type="match status" value="1"/>
</dbReference>
<evidence type="ECO:0000313" key="1">
    <source>
        <dbReference type="EMBL" id="OGD10622.1"/>
    </source>
</evidence>
<dbReference type="InterPro" id="IPR036736">
    <property type="entry name" value="ACP-like_sf"/>
</dbReference>
<proteinExistence type="predicted"/>
<gene>
    <name evidence="1" type="ORF">A2397_06090</name>
</gene>
<evidence type="ECO:0008006" key="3">
    <source>
        <dbReference type="Google" id="ProtNLM"/>
    </source>
</evidence>
<organism evidence="1 2">
    <name type="scientific">Candidatus Amesbacteria bacterium RIFOXYB1_FULL_44_23</name>
    <dbReference type="NCBI Taxonomy" id="1797263"/>
    <lineage>
        <taxon>Bacteria</taxon>
        <taxon>Candidatus Amesiibacteriota</taxon>
    </lineage>
</organism>
<name>A0A1F4ZW68_9BACT</name>
<dbReference type="AlphaFoldDB" id="A0A1F4ZW68"/>